<dbReference type="WBParaSite" id="HPBE_0001304801-mRNA-1">
    <property type="protein sequence ID" value="HPBE_0001304801-mRNA-1"/>
    <property type="gene ID" value="HPBE_0001304801"/>
</dbReference>
<reference evidence="2 3" key="1">
    <citation type="submission" date="2018-11" db="EMBL/GenBank/DDBJ databases">
        <authorList>
            <consortium name="Pathogen Informatics"/>
        </authorList>
    </citation>
    <scope>NUCLEOTIDE SEQUENCE [LARGE SCALE GENOMIC DNA]</scope>
</reference>
<organism evidence="3 4">
    <name type="scientific">Heligmosomoides polygyrus</name>
    <name type="common">Parasitic roundworm</name>
    <dbReference type="NCBI Taxonomy" id="6339"/>
    <lineage>
        <taxon>Eukaryota</taxon>
        <taxon>Metazoa</taxon>
        <taxon>Ecdysozoa</taxon>
        <taxon>Nematoda</taxon>
        <taxon>Chromadorea</taxon>
        <taxon>Rhabditida</taxon>
        <taxon>Rhabditina</taxon>
        <taxon>Rhabditomorpha</taxon>
        <taxon>Strongyloidea</taxon>
        <taxon>Heligmosomidae</taxon>
        <taxon>Heligmosomoides</taxon>
    </lineage>
</organism>
<dbReference type="Proteomes" id="UP000050761">
    <property type="component" value="Unassembled WGS sequence"/>
</dbReference>
<dbReference type="AlphaFoldDB" id="A0A183FX20"/>
<reference evidence="4" key="2">
    <citation type="submission" date="2019-09" db="UniProtKB">
        <authorList>
            <consortium name="WormBaseParasite"/>
        </authorList>
    </citation>
    <scope>IDENTIFICATION</scope>
</reference>
<sequence>MECRKRNTCVLAWTSAGPPPPTPSKPGSFSARYDAFIARWPKVYALHRMVVDGSRWCFADIKTYVRLKREITNPKQLQNLTMSELEVLVQSGGELAKMIALVVVLQIPGPGDILILLLIFFPRLILTRHFWSDAQRKKYFQLDVQRSLANSSLPGLLGNVSVVDQIMKPCWDEGEVLFAHATAGFLTRKGSHLMVSLCHFDRIGVQNYSYIFAERFFKDLKKSVKKCAQQTSTAMAPHEMCLGGVVGRSAGS</sequence>
<accession>A0A183FX20</accession>
<name>A0A183FX20_HELPZ</name>
<dbReference type="Pfam" id="PF07766">
    <property type="entry name" value="LETM1_RBD"/>
    <property type="match status" value="1"/>
</dbReference>
<gene>
    <name evidence="2" type="ORF">HPBE_LOCUS13049</name>
</gene>
<evidence type="ECO:0000313" key="2">
    <source>
        <dbReference type="EMBL" id="VDO94697.1"/>
    </source>
</evidence>
<protein>
    <submittedName>
        <fullName evidence="4">LETM1 domain-containing protein</fullName>
    </submittedName>
</protein>
<accession>A0A3P8AD18</accession>
<dbReference type="GO" id="GO:0043022">
    <property type="term" value="F:ribosome binding"/>
    <property type="evidence" value="ECO:0007669"/>
    <property type="project" value="InterPro"/>
</dbReference>
<dbReference type="InterPro" id="IPR033122">
    <property type="entry name" value="LETM1-like_RBD"/>
</dbReference>
<evidence type="ECO:0000313" key="3">
    <source>
        <dbReference type="Proteomes" id="UP000050761"/>
    </source>
</evidence>
<dbReference type="EMBL" id="UZAH01027755">
    <property type="protein sequence ID" value="VDO94697.1"/>
    <property type="molecule type" value="Genomic_DNA"/>
</dbReference>
<evidence type="ECO:0000259" key="1">
    <source>
        <dbReference type="Pfam" id="PF07766"/>
    </source>
</evidence>
<feature type="domain" description="Letm1 RBD" evidence="1">
    <location>
        <begin position="80"/>
        <end position="142"/>
    </location>
</feature>
<keyword evidence="3" id="KW-1185">Reference proteome</keyword>
<evidence type="ECO:0000313" key="4">
    <source>
        <dbReference type="WBParaSite" id="HPBE_0001304801-mRNA-1"/>
    </source>
</evidence>
<dbReference type="OrthoDB" id="73691at2759"/>
<proteinExistence type="predicted"/>